<dbReference type="AlphaFoldDB" id="A0A1Y2CS87"/>
<dbReference type="EMBL" id="MCGO01000008">
    <property type="protein sequence ID" value="ORY49909.1"/>
    <property type="molecule type" value="Genomic_DNA"/>
</dbReference>
<feature type="compositionally biased region" description="Low complexity" evidence="1">
    <location>
        <begin position="413"/>
        <end position="427"/>
    </location>
</feature>
<evidence type="ECO:0000313" key="3">
    <source>
        <dbReference type="Proteomes" id="UP000193642"/>
    </source>
</evidence>
<protein>
    <submittedName>
        <fullName evidence="2">Uncharacterized protein</fullName>
    </submittedName>
</protein>
<feature type="region of interest" description="Disordered" evidence="1">
    <location>
        <begin position="1"/>
        <end position="20"/>
    </location>
</feature>
<accession>A0A1Y2CS87</accession>
<reference evidence="2 3" key="1">
    <citation type="submission" date="2016-07" db="EMBL/GenBank/DDBJ databases">
        <title>Pervasive Adenine N6-methylation of Active Genes in Fungi.</title>
        <authorList>
            <consortium name="DOE Joint Genome Institute"/>
            <person name="Mondo S.J."/>
            <person name="Dannebaum R.O."/>
            <person name="Kuo R.C."/>
            <person name="Labutti K."/>
            <person name="Haridas S."/>
            <person name="Kuo A."/>
            <person name="Salamov A."/>
            <person name="Ahrendt S.R."/>
            <person name="Lipzen A."/>
            <person name="Sullivan W."/>
            <person name="Andreopoulos W.B."/>
            <person name="Clum A."/>
            <person name="Lindquist E."/>
            <person name="Daum C."/>
            <person name="Ramamoorthy G.K."/>
            <person name="Gryganskyi A."/>
            <person name="Culley D."/>
            <person name="Magnuson J.K."/>
            <person name="James T.Y."/>
            <person name="O'Malley M.A."/>
            <person name="Stajich J.E."/>
            <person name="Spatafora J.W."/>
            <person name="Visel A."/>
            <person name="Grigoriev I.V."/>
        </authorList>
    </citation>
    <scope>NUCLEOTIDE SEQUENCE [LARGE SCALE GENOMIC DNA]</scope>
    <source>
        <strain evidence="2 3">JEL800</strain>
    </source>
</reference>
<feature type="region of interest" description="Disordered" evidence="1">
    <location>
        <begin position="405"/>
        <end position="429"/>
    </location>
</feature>
<organism evidence="2 3">
    <name type="scientific">Rhizoclosmatium globosum</name>
    <dbReference type="NCBI Taxonomy" id="329046"/>
    <lineage>
        <taxon>Eukaryota</taxon>
        <taxon>Fungi</taxon>
        <taxon>Fungi incertae sedis</taxon>
        <taxon>Chytridiomycota</taxon>
        <taxon>Chytridiomycota incertae sedis</taxon>
        <taxon>Chytridiomycetes</taxon>
        <taxon>Chytridiales</taxon>
        <taxon>Chytriomycetaceae</taxon>
        <taxon>Rhizoclosmatium</taxon>
    </lineage>
</organism>
<keyword evidence="3" id="KW-1185">Reference proteome</keyword>
<sequence length="579" mass="62708">MSSNNHSHPSTRRAPPRTSPVFASLLGGKSLPLGFQRVAPRVMIPPPSSTNNLALKLPLHSQHALRVLSSNNNSLNSASSPLPPAIPPSQSNPLIAKPYLRNLLALNSAPGLTASKLRNPHILSQPTASADQLQRRKNILRATVRIQRWARANILNKSKKAVGYFKASPINTAAAVKIQRWFRKRLLKIRFARLVSTAKIVKILKSVEGVMSNLLMEGTSGCVVNASRIPGTAPSPLSHVFHQNSINSSISSNAGFMEMKDEEESLSMSGISGGSMDLDNFTNSPRAFSTTSGTKRVTSHSHFPTYFSPISSPRLVPTVVHLQSYITSLSNLIQEVSTVPSTSPRISKMKQSTISLIERYIDCVLEDPVSSSVAFDFAQHQLDALRITTTTSNNVETAISNHGGVSVEGTAQDETTSTDESNTTHSSMKGSSHLDKLIIIRRMEYALMQSIYGLGHGSSTSSEIITSRMEGFPSYSSATAAEDYILSDFYNDAAFAGIESPAGRQRSRESSTVASLFEVAIDTDSEAGMSEGLRKCCVKGLCRRNGVCRGETNGKYGGSDENQAVDRYSESGSEIWEMI</sequence>
<evidence type="ECO:0000313" key="2">
    <source>
        <dbReference type="EMBL" id="ORY49909.1"/>
    </source>
</evidence>
<name>A0A1Y2CS87_9FUNG</name>
<evidence type="ECO:0000256" key="1">
    <source>
        <dbReference type="SAM" id="MobiDB-lite"/>
    </source>
</evidence>
<dbReference type="OrthoDB" id="2135033at2759"/>
<proteinExistence type="predicted"/>
<comment type="caution">
    <text evidence="2">The sequence shown here is derived from an EMBL/GenBank/DDBJ whole genome shotgun (WGS) entry which is preliminary data.</text>
</comment>
<gene>
    <name evidence="2" type="ORF">BCR33DRAFT_762996</name>
</gene>
<dbReference type="Proteomes" id="UP000193642">
    <property type="component" value="Unassembled WGS sequence"/>
</dbReference>